<dbReference type="AlphaFoldDB" id="A0A133UL78"/>
<keyword evidence="1" id="KW-1133">Transmembrane helix</keyword>
<evidence type="ECO:0000256" key="1">
    <source>
        <dbReference type="SAM" id="Phobius"/>
    </source>
</evidence>
<keyword evidence="1" id="KW-0812">Transmembrane</keyword>
<comment type="caution">
    <text evidence="2">The sequence shown here is derived from an EMBL/GenBank/DDBJ whole genome shotgun (WGS) entry which is preliminary data.</text>
</comment>
<accession>A0A133UL78</accession>
<dbReference type="Proteomes" id="UP000070155">
    <property type="component" value="Unassembled WGS sequence"/>
</dbReference>
<feature type="transmembrane region" description="Helical" evidence="1">
    <location>
        <begin position="213"/>
        <end position="235"/>
    </location>
</feature>
<organism evidence="2 3">
    <name type="scientific">candidate division MSBL1 archaeon SCGC-AAA259I07</name>
    <dbReference type="NCBI Taxonomy" id="1698266"/>
    <lineage>
        <taxon>Archaea</taxon>
        <taxon>Methanobacteriati</taxon>
        <taxon>Methanobacteriota</taxon>
        <taxon>candidate division MSBL1</taxon>
    </lineage>
</organism>
<keyword evidence="3" id="KW-1185">Reference proteome</keyword>
<protein>
    <submittedName>
        <fullName evidence="2">Uncharacterized protein</fullName>
    </submittedName>
</protein>
<sequence length="242" mass="26350">MNNLTKGFISTILVFVIVVGVSAVVAGINDQLIGVEDPTVQADNLLTGEYHWDNGSATQISTVSYTVGTDNNVFSITVPSENADDSGEDYVVLKFNKPEASTIVNQGLIRLYHEIVTVDNYENLQLTVEMAGGTGTVQLYDNNTLNGNKFTNLEEISTDFAYYIKNNAGDNAVPKVTLKTPAGDGQLSAGEILDPVVSWGYETRTQVHATHEAVWQMSMILMGTFCFILAIFATAKFDFEVN</sequence>
<keyword evidence="1" id="KW-0472">Membrane</keyword>
<evidence type="ECO:0000313" key="2">
    <source>
        <dbReference type="EMBL" id="KXA94982.1"/>
    </source>
</evidence>
<dbReference type="EMBL" id="LHXQ01000019">
    <property type="protein sequence ID" value="KXA94982.1"/>
    <property type="molecule type" value="Genomic_DNA"/>
</dbReference>
<gene>
    <name evidence="2" type="ORF">AKJ36_01800</name>
</gene>
<feature type="transmembrane region" description="Helical" evidence="1">
    <location>
        <begin position="7"/>
        <end position="28"/>
    </location>
</feature>
<proteinExistence type="predicted"/>
<evidence type="ECO:0000313" key="3">
    <source>
        <dbReference type="Proteomes" id="UP000070155"/>
    </source>
</evidence>
<name>A0A133UL78_9EURY</name>
<reference evidence="2 3" key="1">
    <citation type="journal article" date="2016" name="Sci. Rep.">
        <title>Metabolic traits of an uncultured archaeal lineage -MSBL1- from brine pools of the Red Sea.</title>
        <authorList>
            <person name="Mwirichia R."/>
            <person name="Alam I."/>
            <person name="Rashid M."/>
            <person name="Vinu M."/>
            <person name="Ba-Alawi W."/>
            <person name="Anthony Kamau A."/>
            <person name="Kamanda Ngugi D."/>
            <person name="Goker M."/>
            <person name="Klenk H.P."/>
            <person name="Bajic V."/>
            <person name="Stingl U."/>
        </authorList>
    </citation>
    <scope>NUCLEOTIDE SEQUENCE [LARGE SCALE GENOMIC DNA]</scope>
    <source>
        <strain evidence="2">SCGC-AAA259I07</strain>
    </source>
</reference>